<dbReference type="Pfam" id="PF12802">
    <property type="entry name" value="MarR_2"/>
    <property type="match status" value="1"/>
</dbReference>
<comment type="caution">
    <text evidence="2">The sequence shown here is derived from an EMBL/GenBank/DDBJ whole genome shotgun (WGS) entry which is preliminary data.</text>
</comment>
<proteinExistence type="predicted"/>
<dbReference type="PROSITE" id="PS50995">
    <property type="entry name" value="HTH_MARR_2"/>
    <property type="match status" value="1"/>
</dbReference>
<organism evidence="2 3">
    <name type="scientific">Saccharopolyspora taberi</name>
    <dbReference type="NCBI Taxonomy" id="60895"/>
    <lineage>
        <taxon>Bacteria</taxon>
        <taxon>Bacillati</taxon>
        <taxon>Actinomycetota</taxon>
        <taxon>Actinomycetes</taxon>
        <taxon>Pseudonocardiales</taxon>
        <taxon>Pseudonocardiaceae</taxon>
        <taxon>Saccharopolyspora</taxon>
    </lineage>
</organism>
<reference evidence="2 3" key="1">
    <citation type="journal article" date="2019" name="Int. J. Syst. Evol. Microbiol.">
        <title>The Global Catalogue of Microorganisms (GCM) 10K type strain sequencing project: providing services to taxonomists for standard genome sequencing and annotation.</title>
        <authorList>
            <consortium name="The Broad Institute Genomics Platform"/>
            <consortium name="The Broad Institute Genome Sequencing Center for Infectious Disease"/>
            <person name="Wu L."/>
            <person name="Ma J."/>
        </authorList>
    </citation>
    <scope>NUCLEOTIDE SEQUENCE [LARGE SCALE GENOMIC DNA]</scope>
    <source>
        <strain evidence="2 3">JCM 9383</strain>
    </source>
</reference>
<evidence type="ECO:0000259" key="1">
    <source>
        <dbReference type="PROSITE" id="PS50995"/>
    </source>
</evidence>
<dbReference type="RefSeq" id="WP_344685721.1">
    <property type="nucleotide sequence ID" value="NZ_BAAAUX010000032.1"/>
</dbReference>
<dbReference type="EMBL" id="BAAAUX010000032">
    <property type="protein sequence ID" value="GAA2817676.1"/>
    <property type="molecule type" value="Genomic_DNA"/>
</dbReference>
<dbReference type="PANTHER" id="PTHR33164:SF99">
    <property type="entry name" value="MARR FAMILY REGULATORY PROTEIN"/>
    <property type="match status" value="1"/>
</dbReference>
<dbReference type="PANTHER" id="PTHR33164">
    <property type="entry name" value="TRANSCRIPTIONAL REGULATOR, MARR FAMILY"/>
    <property type="match status" value="1"/>
</dbReference>
<dbReference type="InterPro" id="IPR039422">
    <property type="entry name" value="MarR/SlyA-like"/>
</dbReference>
<dbReference type="InterPro" id="IPR036390">
    <property type="entry name" value="WH_DNA-bd_sf"/>
</dbReference>
<dbReference type="Proteomes" id="UP001500979">
    <property type="component" value="Unassembled WGS sequence"/>
</dbReference>
<dbReference type="SMART" id="SM00347">
    <property type="entry name" value="HTH_MARR"/>
    <property type="match status" value="1"/>
</dbReference>
<name>A0ABN3VLQ4_9PSEU</name>
<gene>
    <name evidence="2" type="ORF">GCM10010470_61340</name>
</gene>
<accession>A0ABN3VLQ4</accession>
<dbReference type="Gene3D" id="1.10.10.10">
    <property type="entry name" value="Winged helix-like DNA-binding domain superfamily/Winged helix DNA-binding domain"/>
    <property type="match status" value="1"/>
</dbReference>
<dbReference type="InterPro" id="IPR000835">
    <property type="entry name" value="HTH_MarR-typ"/>
</dbReference>
<evidence type="ECO:0000313" key="2">
    <source>
        <dbReference type="EMBL" id="GAA2817676.1"/>
    </source>
</evidence>
<sequence>MSDIDDPRLTASGLLMEAHDGLVRKLLPGLAAHGLARPDFNVLIRLARSPGGRLRMSDLAAQTALSTSGITRVVDRLEARGFADRESRPDDRRSTYAVVTAEGRKVLERFLPDHLAEIDRWLTGLLTPEQLDALLEALRTVRDEVFPEATSH</sequence>
<dbReference type="SUPFAM" id="SSF46785">
    <property type="entry name" value="Winged helix' DNA-binding domain"/>
    <property type="match status" value="1"/>
</dbReference>
<dbReference type="PRINTS" id="PR00598">
    <property type="entry name" value="HTHMARR"/>
</dbReference>
<dbReference type="InterPro" id="IPR036388">
    <property type="entry name" value="WH-like_DNA-bd_sf"/>
</dbReference>
<feature type="domain" description="HTH marR-type" evidence="1">
    <location>
        <begin position="1"/>
        <end position="143"/>
    </location>
</feature>
<evidence type="ECO:0000313" key="3">
    <source>
        <dbReference type="Proteomes" id="UP001500979"/>
    </source>
</evidence>
<keyword evidence="3" id="KW-1185">Reference proteome</keyword>
<protein>
    <submittedName>
        <fullName evidence="2">MarR family transcriptional regulator</fullName>
    </submittedName>
</protein>